<name>A0ABD6EVT0_9BILA</name>
<evidence type="ECO:0000256" key="2">
    <source>
        <dbReference type="SAM" id="Phobius"/>
    </source>
</evidence>
<keyword evidence="2" id="KW-0812">Transmembrane</keyword>
<dbReference type="AlphaFoldDB" id="A0ABD6EVT0"/>
<dbReference type="Proteomes" id="UP001608902">
    <property type="component" value="Unassembled WGS sequence"/>
</dbReference>
<reference evidence="4 5" key="1">
    <citation type="submission" date="2024-08" db="EMBL/GenBank/DDBJ databases">
        <title>Gnathostoma spinigerum genome.</title>
        <authorList>
            <person name="Gonzalez-Bertolin B."/>
            <person name="Monzon S."/>
            <person name="Zaballos A."/>
            <person name="Jimenez P."/>
            <person name="Dekumyoy P."/>
            <person name="Varona S."/>
            <person name="Cuesta I."/>
            <person name="Sumanam S."/>
            <person name="Adisakwattana P."/>
            <person name="Gasser R.B."/>
            <person name="Hernandez-Gonzalez A."/>
            <person name="Young N.D."/>
            <person name="Perteguer M.J."/>
        </authorList>
    </citation>
    <scope>NUCLEOTIDE SEQUENCE [LARGE SCALE GENOMIC DNA]</scope>
    <source>
        <strain evidence="4">AL3</strain>
        <tissue evidence="4">Liver</tissue>
    </source>
</reference>
<dbReference type="SUPFAM" id="SSF51556">
    <property type="entry name" value="Metallo-dependent hydrolases"/>
    <property type="match status" value="1"/>
</dbReference>
<dbReference type="Gene3D" id="3.20.20.140">
    <property type="entry name" value="Metal-dependent hydrolases"/>
    <property type="match status" value="1"/>
</dbReference>
<dbReference type="InterPro" id="IPR050138">
    <property type="entry name" value="DHOase/Allantoinase_Hydrolase"/>
</dbReference>
<dbReference type="Pfam" id="PF12890">
    <property type="entry name" value="DHOase"/>
    <property type="match status" value="1"/>
</dbReference>
<evidence type="ECO:0000259" key="3">
    <source>
        <dbReference type="Pfam" id="PF12890"/>
    </source>
</evidence>
<keyword evidence="5" id="KW-1185">Reference proteome</keyword>
<feature type="transmembrane region" description="Helical" evidence="2">
    <location>
        <begin position="114"/>
        <end position="133"/>
    </location>
</feature>
<keyword evidence="1" id="KW-0665">Pyrimidine biosynthesis</keyword>
<dbReference type="PANTHER" id="PTHR43668:SF2">
    <property type="entry name" value="ALLANTOINASE"/>
    <property type="match status" value="1"/>
</dbReference>
<gene>
    <name evidence="4" type="ORF">AB6A40_008073</name>
</gene>
<dbReference type="EMBL" id="JBGFUD010007060">
    <property type="protein sequence ID" value="MFH4981364.1"/>
    <property type="molecule type" value="Genomic_DNA"/>
</dbReference>
<dbReference type="InterPro" id="IPR032466">
    <property type="entry name" value="Metal_Hydrolase"/>
</dbReference>
<feature type="domain" description="Dihydroorotase catalytic" evidence="3">
    <location>
        <begin position="47"/>
        <end position="98"/>
    </location>
</feature>
<organism evidence="4 5">
    <name type="scientific">Gnathostoma spinigerum</name>
    <dbReference type="NCBI Taxonomy" id="75299"/>
    <lineage>
        <taxon>Eukaryota</taxon>
        <taxon>Metazoa</taxon>
        <taxon>Ecdysozoa</taxon>
        <taxon>Nematoda</taxon>
        <taxon>Chromadorea</taxon>
        <taxon>Rhabditida</taxon>
        <taxon>Spirurina</taxon>
        <taxon>Gnathostomatomorpha</taxon>
        <taxon>Gnathostomatoidea</taxon>
        <taxon>Gnathostomatidae</taxon>
        <taxon>Gnathostoma</taxon>
    </lineage>
</organism>
<sequence length="134" mass="14573">MAIDNGIPLITDIKCAKLFVEALRTVGPHPQMSSQIDSISSHTLKRLPGFIDIHTHMREPGGEYKETWESGTSAALAGGITMVLAMPNTSPAVTDAESFAVVESVRDKYTSSSFSHHVVLSLSLFVTLVYFILH</sequence>
<evidence type="ECO:0000256" key="1">
    <source>
        <dbReference type="ARBA" id="ARBA00022975"/>
    </source>
</evidence>
<comment type="caution">
    <text evidence="4">The sequence shown here is derived from an EMBL/GenBank/DDBJ whole genome shotgun (WGS) entry which is preliminary data.</text>
</comment>
<evidence type="ECO:0000313" key="4">
    <source>
        <dbReference type="EMBL" id="MFH4981364.1"/>
    </source>
</evidence>
<evidence type="ECO:0000313" key="5">
    <source>
        <dbReference type="Proteomes" id="UP001608902"/>
    </source>
</evidence>
<dbReference type="PANTHER" id="PTHR43668">
    <property type="entry name" value="ALLANTOINASE"/>
    <property type="match status" value="1"/>
</dbReference>
<dbReference type="InterPro" id="IPR024403">
    <property type="entry name" value="DHOase_cat"/>
</dbReference>
<protein>
    <recommendedName>
        <fullName evidence="3">Dihydroorotase catalytic domain-containing protein</fullName>
    </recommendedName>
</protein>
<dbReference type="Gene3D" id="3.40.50.1380">
    <property type="entry name" value="Methylglyoxal synthase-like domain"/>
    <property type="match status" value="1"/>
</dbReference>
<dbReference type="InterPro" id="IPR036914">
    <property type="entry name" value="MGS-like_dom_sf"/>
</dbReference>
<accession>A0ABD6EVT0</accession>
<keyword evidence="2" id="KW-1133">Transmembrane helix</keyword>
<proteinExistence type="predicted"/>
<keyword evidence="2" id="KW-0472">Membrane</keyword>